<dbReference type="InterPro" id="IPR000472">
    <property type="entry name" value="Activin_recp"/>
</dbReference>
<dbReference type="PANTHER" id="PTHR23255">
    <property type="entry name" value="TRANSFORMING GROWTH FACTOR-BETA RECEPTOR TYPE I AND II"/>
    <property type="match status" value="1"/>
</dbReference>
<feature type="signal peptide" evidence="14">
    <location>
        <begin position="1"/>
        <end position="30"/>
    </location>
</feature>
<dbReference type="InterPro" id="IPR045860">
    <property type="entry name" value="Snake_toxin-like_sf"/>
</dbReference>
<keyword evidence="17" id="KW-1185">Reference proteome</keyword>
<dbReference type="GO" id="GO:0043235">
    <property type="term" value="C:receptor complex"/>
    <property type="evidence" value="ECO:0007669"/>
    <property type="project" value="TreeGrafter"/>
</dbReference>
<keyword evidence="9 13" id="KW-1133">Transmembrane helix</keyword>
<dbReference type="Pfam" id="PF01064">
    <property type="entry name" value="Activin_recp"/>
    <property type="match status" value="1"/>
</dbReference>
<evidence type="ECO:0000256" key="12">
    <source>
        <dbReference type="SAM" id="MobiDB-lite"/>
    </source>
</evidence>
<evidence type="ECO:0000256" key="1">
    <source>
        <dbReference type="ARBA" id="ARBA00004167"/>
    </source>
</evidence>
<dbReference type="GO" id="GO:0071363">
    <property type="term" value="P:cellular response to growth factor stimulus"/>
    <property type="evidence" value="ECO:0007669"/>
    <property type="project" value="TreeGrafter"/>
</dbReference>
<reference evidence="16 17" key="1">
    <citation type="journal article" date="2023" name="Mol. Biol. Evol.">
        <title>Genomics of Secondarily Temperate Adaptation in the Only Non-Antarctic Icefish.</title>
        <authorList>
            <person name="Rivera-Colon A.G."/>
            <person name="Rayamajhi N."/>
            <person name="Minhas B.F."/>
            <person name="Madrigal G."/>
            <person name="Bilyk K.T."/>
            <person name="Yoon V."/>
            <person name="Hune M."/>
            <person name="Gregory S."/>
            <person name="Cheng C.H.C."/>
            <person name="Catchen J.M."/>
        </authorList>
    </citation>
    <scope>NUCLEOTIDE SEQUENCE [LARGE SCALE GENOMIC DNA]</scope>
    <source>
        <tissue evidence="16">White muscle</tissue>
    </source>
</reference>
<keyword evidence="11" id="KW-0675">Receptor</keyword>
<dbReference type="PANTHER" id="PTHR23255:SF62">
    <property type="entry name" value="BONE MORPHOGENETIC PROTEIN RECEPTOR TYPE-1B"/>
    <property type="match status" value="1"/>
</dbReference>
<keyword evidence="3" id="KW-0808">Transferase</keyword>
<feature type="region of interest" description="Disordered" evidence="12">
    <location>
        <begin position="234"/>
        <end position="267"/>
    </location>
</feature>
<evidence type="ECO:0000256" key="14">
    <source>
        <dbReference type="SAM" id="SignalP"/>
    </source>
</evidence>
<dbReference type="GO" id="GO:0005886">
    <property type="term" value="C:plasma membrane"/>
    <property type="evidence" value="ECO:0007669"/>
    <property type="project" value="TreeGrafter"/>
</dbReference>
<proteinExistence type="predicted"/>
<evidence type="ECO:0000313" key="17">
    <source>
        <dbReference type="Proteomes" id="UP001331515"/>
    </source>
</evidence>
<keyword evidence="10 13" id="KW-0472">Membrane</keyword>
<sequence>MVVVWPPQEWACQALILLTGLASLSCGSDANMLDTMLLKNGWKGGSERRLEESSSTAPVPPQNMLWCHCYHHCPEDSVNNTCMTDGYCFTMVEEEEGGHAVVTAGCLGLDGFEFQCRDTWNARSRRNLECCTNQDYCNRDLHPTLPPLITTDYVDGSIQYMALFISITVCSIILGLILLFCYFRYKRQESRPRYSIDLEQEETYIPPRGVPEGPDRAFTQHRVRLWVRTPSTGAAHYRQADSDGEADRKRAIRRSLDGQVERRESGC</sequence>
<accession>A0AAN8CB84</accession>
<evidence type="ECO:0000256" key="9">
    <source>
        <dbReference type="ARBA" id="ARBA00022989"/>
    </source>
</evidence>
<keyword evidence="7" id="KW-0418">Kinase</keyword>
<dbReference type="Proteomes" id="UP001331515">
    <property type="component" value="Unassembled WGS sequence"/>
</dbReference>
<evidence type="ECO:0000256" key="7">
    <source>
        <dbReference type="ARBA" id="ARBA00022777"/>
    </source>
</evidence>
<keyword evidence="8" id="KW-0067">ATP-binding</keyword>
<comment type="caution">
    <text evidence="16">The sequence shown here is derived from an EMBL/GenBank/DDBJ whole genome shotgun (WGS) entry which is preliminary data.</text>
</comment>
<protein>
    <recommendedName>
        <fullName evidence="15">Activin types I and II receptor domain-containing protein</fullName>
    </recommendedName>
</protein>
<evidence type="ECO:0000256" key="5">
    <source>
        <dbReference type="ARBA" id="ARBA00022729"/>
    </source>
</evidence>
<dbReference type="FunFam" id="2.10.60.10:FF:000001">
    <property type="entry name" value="Receptor protein serine/threonine kinase"/>
    <property type="match status" value="1"/>
</dbReference>
<keyword evidence="5 14" id="KW-0732">Signal</keyword>
<dbReference type="CDD" id="cd23613">
    <property type="entry name" value="TFP_LU_ECD_BMPR1B"/>
    <property type="match status" value="1"/>
</dbReference>
<evidence type="ECO:0000256" key="2">
    <source>
        <dbReference type="ARBA" id="ARBA00022527"/>
    </source>
</evidence>
<keyword evidence="2" id="KW-0723">Serine/threonine-protein kinase</keyword>
<feature type="chain" id="PRO_5042830527" description="Activin types I and II receptor domain-containing protein" evidence="14">
    <location>
        <begin position="31"/>
        <end position="267"/>
    </location>
</feature>
<dbReference type="GO" id="GO:0004675">
    <property type="term" value="F:transmembrane receptor protein serine/threonine kinase activity"/>
    <property type="evidence" value="ECO:0007669"/>
    <property type="project" value="InterPro"/>
</dbReference>
<dbReference type="Gene3D" id="2.10.60.10">
    <property type="entry name" value="CD59"/>
    <property type="match status" value="1"/>
</dbReference>
<dbReference type="AlphaFoldDB" id="A0AAN8CB84"/>
<evidence type="ECO:0000259" key="15">
    <source>
        <dbReference type="Pfam" id="PF01064"/>
    </source>
</evidence>
<name>A0AAN8CB84_CHAGU</name>
<evidence type="ECO:0000256" key="6">
    <source>
        <dbReference type="ARBA" id="ARBA00022741"/>
    </source>
</evidence>
<dbReference type="GO" id="GO:0005524">
    <property type="term" value="F:ATP binding"/>
    <property type="evidence" value="ECO:0007669"/>
    <property type="project" value="UniProtKB-KW"/>
</dbReference>
<evidence type="ECO:0000256" key="13">
    <source>
        <dbReference type="SAM" id="Phobius"/>
    </source>
</evidence>
<evidence type="ECO:0000313" key="16">
    <source>
        <dbReference type="EMBL" id="KAK5900946.1"/>
    </source>
</evidence>
<keyword evidence="4 13" id="KW-0812">Transmembrane</keyword>
<evidence type="ECO:0000256" key="3">
    <source>
        <dbReference type="ARBA" id="ARBA00022679"/>
    </source>
</evidence>
<evidence type="ECO:0000256" key="11">
    <source>
        <dbReference type="ARBA" id="ARBA00023170"/>
    </source>
</evidence>
<dbReference type="EMBL" id="JAURVH010001532">
    <property type="protein sequence ID" value="KAK5900946.1"/>
    <property type="molecule type" value="Genomic_DNA"/>
</dbReference>
<comment type="subcellular location">
    <subcellularLocation>
        <location evidence="1">Membrane</location>
        <topology evidence="1">Single-pass membrane protein</topology>
    </subcellularLocation>
</comment>
<evidence type="ECO:0000256" key="8">
    <source>
        <dbReference type="ARBA" id="ARBA00022840"/>
    </source>
</evidence>
<gene>
    <name evidence="16" type="ORF">CgunFtcFv8_025866</name>
</gene>
<dbReference type="SUPFAM" id="SSF57302">
    <property type="entry name" value="Snake toxin-like"/>
    <property type="match status" value="1"/>
</dbReference>
<evidence type="ECO:0000256" key="10">
    <source>
        <dbReference type="ARBA" id="ARBA00023136"/>
    </source>
</evidence>
<evidence type="ECO:0000256" key="4">
    <source>
        <dbReference type="ARBA" id="ARBA00022692"/>
    </source>
</evidence>
<feature type="compositionally biased region" description="Basic and acidic residues" evidence="12">
    <location>
        <begin position="238"/>
        <end position="267"/>
    </location>
</feature>
<feature type="transmembrane region" description="Helical" evidence="13">
    <location>
        <begin position="160"/>
        <end position="183"/>
    </location>
</feature>
<organism evidence="16 17">
    <name type="scientific">Champsocephalus gunnari</name>
    <name type="common">Mackerel icefish</name>
    <dbReference type="NCBI Taxonomy" id="52237"/>
    <lineage>
        <taxon>Eukaryota</taxon>
        <taxon>Metazoa</taxon>
        <taxon>Chordata</taxon>
        <taxon>Craniata</taxon>
        <taxon>Vertebrata</taxon>
        <taxon>Euteleostomi</taxon>
        <taxon>Actinopterygii</taxon>
        <taxon>Neopterygii</taxon>
        <taxon>Teleostei</taxon>
        <taxon>Neoteleostei</taxon>
        <taxon>Acanthomorphata</taxon>
        <taxon>Eupercaria</taxon>
        <taxon>Perciformes</taxon>
        <taxon>Notothenioidei</taxon>
        <taxon>Channichthyidae</taxon>
        <taxon>Champsocephalus</taxon>
    </lineage>
</organism>
<feature type="domain" description="Activin types I and II receptor" evidence="15">
    <location>
        <begin position="66"/>
        <end position="140"/>
    </location>
</feature>
<dbReference type="InterPro" id="IPR000333">
    <property type="entry name" value="TGFB_receptor"/>
</dbReference>
<keyword evidence="6" id="KW-0547">Nucleotide-binding</keyword>